<evidence type="ECO:0000313" key="2">
    <source>
        <dbReference type="Proteomes" id="UP001597116"/>
    </source>
</evidence>
<gene>
    <name evidence="1" type="ORF">ACFQ4C_28205</name>
</gene>
<dbReference type="PROSITE" id="PS51257">
    <property type="entry name" value="PROKAR_LIPOPROTEIN"/>
    <property type="match status" value="1"/>
</dbReference>
<dbReference type="RefSeq" id="WP_265994105.1">
    <property type="nucleotide sequence ID" value="NZ_CP110973.1"/>
</dbReference>
<evidence type="ECO:0000313" key="1">
    <source>
        <dbReference type="EMBL" id="MFD1145045.1"/>
    </source>
</evidence>
<reference evidence="2" key="1">
    <citation type="journal article" date="2019" name="Int. J. Syst. Evol. Microbiol.">
        <title>The Global Catalogue of Microorganisms (GCM) 10K type strain sequencing project: providing services to taxonomists for standard genome sequencing and annotation.</title>
        <authorList>
            <consortium name="The Broad Institute Genomics Platform"/>
            <consortium name="The Broad Institute Genome Sequencing Center for Infectious Disease"/>
            <person name="Wu L."/>
            <person name="Ma J."/>
        </authorList>
    </citation>
    <scope>NUCLEOTIDE SEQUENCE [LARGE SCALE GENOMIC DNA]</scope>
    <source>
        <strain evidence="2">CCUG 55608</strain>
    </source>
</reference>
<evidence type="ECO:0008006" key="3">
    <source>
        <dbReference type="Google" id="ProtNLM"/>
    </source>
</evidence>
<dbReference type="Proteomes" id="UP001597116">
    <property type="component" value="Unassembled WGS sequence"/>
</dbReference>
<accession>A0ABW3QJL5</accession>
<dbReference type="EMBL" id="JBHTLP010000024">
    <property type="protein sequence ID" value="MFD1145045.1"/>
    <property type="molecule type" value="Genomic_DNA"/>
</dbReference>
<keyword evidence="2" id="KW-1185">Reference proteome</keyword>
<organism evidence="1 2">
    <name type="scientific">Larkinella insperata</name>
    <dbReference type="NCBI Taxonomy" id="332158"/>
    <lineage>
        <taxon>Bacteria</taxon>
        <taxon>Pseudomonadati</taxon>
        <taxon>Bacteroidota</taxon>
        <taxon>Cytophagia</taxon>
        <taxon>Cytophagales</taxon>
        <taxon>Spirosomataceae</taxon>
        <taxon>Larkinella</taxon>
    </lineage>
</organism>
<comment type="caution">
    <text evidence="1">The sequence shown here is derived from an EMBL/GenBank/DDBJ whole genome shotgun (WGS) entry which is preliminary data.</text>
</comment>
<protein>
    <recommendedName>
        <fullName evidence="3">Photosynthesis system II assembly factor Ycf48/Hcf136-like domain-containing protein</fullName>
    </recommendedName>
</protein>
<name>A0ABW3QJL5_9BACT</name>
<sequence>MKKLFYVCLAVLAFSCKKNEPEFVLLTYEDWYVFQSPTDRPIQGVWGDIDKTLLISTGIAVYRSVDRGTTWQAVIPHSSNGIFGITKQKDTLFAMTGLNNRGFGSTYRQALANPSQYSVDDGQTW</sequence>
<proteinExistence type="predicted"/>
<dbReference type="SUPFAM" id="SSF110296">
    <property type="entry name" value="Oligoxyloglucan reducing end-specific cellobiohydrolase"/>
    <property type="match status" value="1"/>
</dbReference>